<name>A0ABW1L4E0_9BACL</name>
<keyword evidence="1" id="KW-0812">Transmembrane</keyword>
<reference evidence="3" key="1">
    <citation type="journal article" date="2019" name="Int. J. Syst. Evol. Microbiol.">
        <title>The Global Catalogue of Microorganisms (GCM) 10K type strain sequencing project: providing services to taxonomists for standard genome sequencing and annotation.</title>
        <authorList>
            <consortium name="The Broad Institute Genomics Platform"/>
            <consortium name="The Broad Institute Genome Sequencing Center for Infectious Disease"/>
            <person name="Wu L."/>
            <person name="Ma J."/>
        </authorList>
    </citation>
    <scope>NUCLEOTIDE SEQUENCE [LARGE SCALE GENOMIC DNA]</scope>
    <source>
        <strain evidence="3">CCUG 54527</strain>
    </source>
</reference>
<organism evidence="2 3">
    <name type="scientific">Paenisporosarcina macmurdoensis</name>
    <dbReference type="NCBI Taxonomy" id="212659"/>
    <lineage>
        <taxon>Bacteria</taxon>
        <taxon>Bacillati</taxon>
        <taxon>Bacillota</taxon>
        <taxon>Bacilli</taxon>
        <taxon>Bacillales</taxon>
        <taxon>Caryophanaceae</taxon>
        <taxon>Paenisporosarcina</taxon>
    </lineage>
</organism>
<protein>
    <recommendedName>
        <fullName evidence="4">Cbb3-type cytochrome c oxidase subunit I</fullName>
    </recommendedName>
</protein>
<dbReference type="RefSeq" id="WP_377732906.1">
    <property type="nucleotide sequence ID" value="NZ_JBHSRI010000004.1"/>
</dbReference>
<evidence type="ECO:0008006" key="4">
    <source>
        <dbReference type="Google" id="ProtNLM"/>
    </source>
</evidence>
<feature type="transmembrane region" description="Helical" evidence="1">
    <location>
        <begin position="102"/>
        <end position="126"/>
    </location>
</feature>
<feature type="transmembrane region" description="Helical" evidence="1">
    <location>
        <begin position="40"/>
        <end position="60"/>
    </location>
</feature>
<evidence type="ECO:0000313" key="2">
    <source>
        <dbReference type="EMBL" id="MFC6038804.1"/>
    </source>
</evidence>
<keyword evidence="1" id="KW-1133">Transmembrane helix</keyword>
<feature type="transmembrane region" description="Helical" evidence="1">
    <location>
        <begin position="12"/>
        <end position="34"/>
    </location>
</feature>
<dbReference type="EMBL" id="JBHSRI010000004">
    <property type="protein sequence ID" value="MFC6038804.1"/>
    <property type="molecule type" value="Genomic_DNA"/>
</dbReference>
<accession>A0ABW1L4E0</accession>
<dbReference type="Proteomes" id="UP001596170">
    <property type="component" value="Unassembled WGS sequence"/>
</dbReference>
<evidence type="ECO:0000256" key="1">
    <source>
        <dbReference type="SAM" id="Phobius"/>
    </source>
</evidence>
<sequence length="136" mass="15070">MQERWSIRLIRIAAIFGIIGAYLGSHMVGTGSYAFRPIHAHILVVGWLSVFSWGVFYKLFEVKYPKLVNAHAWSAILGAIGLTAGMWFQTMQPLGIPETFSLVFYIVGGTTLLISFALFVAVTFCIQPAKKVVENS</sequence>
<keyword evidence="3" id="KW-1185">Reference proteome</keyword>
<comment type="caution">
    <text evidence="2">The sequence shown here is derived from an EMBL/GenBank/DDBJ whole genome shotgun (WGS) entry which is preliminary data.</text>
</comment>
<keyword evidence="1" id="KW-0472">Membrane</keyword>
<proteinExistence type="predicted"/>
<gene>
    <name evidence="2" type="ORF">ACFPYN_04965</name>
</gene>
<evidence type="ECO:0000313" key="3">
    <source>
        <dbReference type="Proteomes" id="UP001596170"/>
    </source>
</evidence>
<feature type="transmembrane region" description="Helical" evidence="1">
    <location>
        <begin position="72"/>
        <end position="90"/>
    </location>
</feature>